<protein>
    <submittedName>
        <fullName evidence="1">Uncharacterized protein</fullName>
    </submittedName>
</protein>
<proteinExistence type="predicted"/>
<evidence type="ECO:0000313" key="2">
    <source>
        <dbReference type="Proteomes" id="UP000248349"/>
    </source>
</evidence>
<gene>
    <name evidence="1" type="ORF">BP01DRAFT_28937</name>
</gene>
<reference evidence="1 2" key="1">
    <citation type="submission" date="2016-12" db="EMBL/GenBank/DDBJ databases">
        <title>The genomes of Aspergillus section Nigri reveals drivers in fungal speciation.</title>
        <authorList>
            <consortium name="DOE Joint Genome Institute"/>
            <person name="Vesth T.C."/>
            <person name="Nybo J."/>
            <person name="Theobald S."/>
            <person name="Brandl J."/>
            <person name="Frisvad J.C."/>
            <person name="Nielsen K.F."/>
            <person name="Lyhne E.K."/>
            <person name="Kogle M.E."/>
            <person name="Kuo A."/>
            <person name="Riley R."/>
            <person name="Clum A."/>
            <person name="Nolan M."/>
            <person name="Lipzen A."/>
            <person name="Salamov A."/>
            <person name="Henrissat B."/>
            <person name="Wiebenga A."/>
            <person name="De Vries R.P."/>
            <person name="Grigoriev I.V."/>
            <person name="Mortensen U.H."/>
            <person name="Andersen M.R."/>
            <person name="Baker S.E."/>
        </authorList>
    </citation>
    <scope>NUCLEOTIDE SEQUENCE [LARGE SCALE GENOMIC DNA]</scope>
    <source>
        <strain evidence="1 2">JOP 1030-1</strain>
    </source>
</reference>
<organism evidence="1 2">
    <name type="scientific">Aspergillus saccharolyticus JOP 1030-1</name>
    <dbReference type="NCBI Taxonomy" id="1450539"/>
    <lineage>
        <taxon>Eukaryota</taxon>
        <taxon>Fungi</taxon>
        <taxon>Dikarya</taxon>
        <taxon>Ascomycota</taxon>
        <taxon>Pezizomycotina</taxon>
        <taxon>Eurotiomycetes</taxon>
        <taxon>Eurotiomycetidae</taxon>
        <taxon>Eurotiales</taxon>
        <taxon>Aspergillaceae</taxon>
        <taxon>Aspergillus</taxon>
        <taxon>Aspergillus subgen. Circumdati</taxon>
    </lineage>
</organism>
<dbReference type="OrthoDB" id="194358at2759"/>
<keyword evidence="2" id="KW-1185">Reference proteome</keyword>
<sequence>MLGVGNDIERKKDVMSLRLMIQEGRARLLKPFLERYKPCLEEEDEYSSIPLMRMALQQADRLTVTILLEHKARIDELENSDWFGPCSEGKPTVNLMPSRNFSGPGQHSIPVMDMTIPEGDRAGLIALMNQRLNMLELDEDLNFGAYSRGIKPSVVVDIVLLRDGRRKARWITADVSRKEVKAIPKTVEETHLLLFRENYVWETYCPMTETPNELNFSLGHKSPCRTFSLFIRQAIKVGDLLTEDDDEKGTVRIIEWAVLEAPPKAIHFFSNLPYGWIPQSDLEIVQLFMQTWREDWLAICREARRYLGRLRTHQLTARGKDDRLIDSIAKHMQQWTQVQGILAEQLNQARDFVTQYQRFSETRRFTEQMQEMIIELDRDISGQIDKLEQTVRDLLQIEFAWVSINEAHRSTSLATSMKRLSWITVGRHLAGAYMMLTRMCDFSLSFFP</sequence>
<dbReference type="EMBL" id="KZ821228">
    <property type="protein sequence ID" value="PYH46333.1"/>
    <property type="molecule type" value="Genomic_DNA"/>
</dbReference>
<name>A0A318ZPG2_9EURO</name>
<dbReference type="STRING" id="1450539.A0A318ZPG2"/>
<dbReference type="GeneID" id="37072803"/>
<accession>A0A318ZPG2</accession>
<dbReference type="Proteomes" id="UP000248349">
    <property type="component" value="Unassembled WGS sequence"/>
</dbReference>
<evidence type="ECO:0000313" key="1">
    <source>
        <dbReference type="EMBL" id="PYH46333.1"/>
    </source>
</evidence>
<dbReference type="AlphaFoldDB" id="A0A318ZPG2"/>
<dbReference type="RefSeq" id="XP_025432315.1">
    <property type="nucleotide sequence ID" value="XM_025571575.1"/>
</dbReference>